<dbReference type="NCBIfam" id="NF033484">
    <property type="entry name" value="Stp1_PP2C_phos"/>
    <property type="match status" value="1"/>
</dbReference>
<dbReference type="SUPFAM" id="SSF81606">
    <property type="entry name" value="PP2C-like"/>
    <property type="match status" value="1"/>
</dbReference>
<dbReference type="PATRIC" id="fig|1121307.3.peg.1072"/>
<dbReference type="InterPro" id="IPR036457">
    <property type="entry name" value="PPM-type-like_dom_sf"/>
</dbReference>
<dbReference type="CDD" id="cd00143">
    <property type="entry name" value="PP2Cc"/>
    <property type="match status" value="1"/>
</dbReference>
<gene>
    <name evidence="2" type="primary">prpC</name>
    <name evidence="2" type="ORF">CLCY_2c02150</name>
</gene>
<dbReference type="GO" id="GO:0004722">
    <property type="term" value="F:protein serine/threonine phosphatase activity"/>
    <property type="evidence" value="ECO:0007669"/>
    <property type="project" value="UniProtKB-EC"/>
</dbReference>
<evidence type="ECO:0000313" key="3">
    <source>
        <dbReference type="Proteomes" id="UP000036756"/>
    </source>
</evidence>
<comment type="caution">
    <text evidence="2">The sequence shown here is derived from an EMBL/GenBank/DDBJ whole genome shotgun (WGS) entry which is preliminary data.</text>
</comment>
<dbReference type="EC" id="3.1.3.16" evidence="2"/>
<accession>A0A0J8D5P4</accession>
<dbReference type="STRING" id="1121307.CLCY_2c02150"/>
<evidence type="ECO:0000259" key="1">
    <source>
        <dbReference type="PROSITE" id="PS51746"/>
    </source>
</evidence>
<feature type="domain" description="PPM-type phosphatase" evidence="1">
    <location>
        <begin position="1"/>
        <end position="236"/>
    </location>
</feature>
<dbReference type="RefSeq" id="WP_048570891.1">
    <property type="nucleotide sequence ID" value="NZ_LFVU01000027.1"/>
</dbReference>
<dbReference type="InterPro" id="IPR001932">
    <property type="entry name" value="PPM-type_phosphatase-like_dom"/>
</dbReference>
<dbReference type="SMART" id="SM00331">
    <property type="entry name" value="PP2C_SIG"/>
    <property type="match status" value="1"/>
</dbReference>
<evidence type="ECO:0000313" key="2">
    <source>
        <dbReference type="EMBL" id="KMT21455.1"/>
    </source>
</evidence>
<organism evidence="2 3">
    <name type="scientific">Clostridium cylindrosporum DSM 605</name>
    <dbReference type="NCBI Taxonomy" id="1121307"/>
    <lineage>
        <taxon>Bacteria</taxon>
        <taxon>Bacillati</taxon>
        <taxon>Bacillota</taxon>
        <taxon>Clostridia</taxon>
        <taxon>Eubacteriales</taxon>
        <taxon>Clostridiaceae</taxon>
        <taxon>Clostridium</taxon>
    </lineage>
</organism>
<proteinExistence type="predicted"/>
<reference evidence="2 3" key="1">
    <citation type="submission" date="2015-06" db="EMBL/GenBank/DDBJ databases">
        <title>Draft genome sequence of the purine-degrading Clostridium cylindrosporum HC-1 (DSM 605).</title>
        <authorList>
            <person name="Poehlein A."/>
            <person name="Schiel-Bengelsdorf B."/>
            <person name="Bengelsdorf F."/>
            <person name="Daniel R."/>
            <person name="Duerre P."/>
        </authorList>
    </citation>
    <scope>NUCLEOTIDE SEQUENCE [LARGE SCALE GENOMIC DNA]</scope>
    <source>
        <strain evidence="2 3">DSM 605</strain>
    </source>
</reference>
<sequence length="241" mass="26849">MIVKEITHVGMVRDINEDSILTFKNDEFYLLIVADGMGGHSGGEIASEIAVTSIKDFIENSFSVYPNKEELIREAILLANKRIYEKSLNDSDLKGMGTTITISLILKNDVYIGHVGDSRAYLLKGEIMHQITEDHSYINELLKKGAITEEEAKVHPMKNIITRAVGTDRYIVIDTYEGSLNKGDTLIMCSDGLTRHVTDNEILEIVKSEDNQVESLLNLANARGGKDNISIIVARKEDYDA</sequence>
<dbReference type="PANTHER" id="PTHR47992">
    <property type="entry name" value="PROTEIN PHOSPHATASE"/>
    <property type="match status" value="1"/>
</dbReference>
<name>A0A0J8D5P4_CLOCY</name>
<dbReference type="AlphaFoldDB" id="A0A0J8D5P4"/>
<dbReference type="EMBL" id="LFVU01000027">
    <property type="protein sequence ID" value="KMT21455.1"/>
    <property type="molecule type" value="Genomic_DNA"/>
</dbReference>
<keyword evidence="3" id="KW-1185">Reference proteome</keyword>
<dbReference type="Proteomes" id="UP000036756">
    <property type="component" value="Unassembled WGS sequence"/>
</dbReference>
<dbReference type="InterPro" id="IPR015655">
    <property type="entry name" value="PP2C"/>
</dbReference>
<dbReference type="Gene3D" id="3.60.40.10">
    <property type="entry name" value="PPM-type phosphatase domain"/>
    <property type="match status" value="1"/>
</dbReference>
<protein>
    <submittedName>
        <fullName evidence="2">Protein phosphatase PrpC</fullName>
        <ecNumber evidence="2">3.1.3.16</ecNumber>
    </submittedName>
</protein>
<keyword evidence="2" id="KW-0378">Hydrolase</keyword>
<dbReference type="OrthoDB" id="9801841at2"/>
<dbReference type="Pfam" id="PF13672">
    <property type="entry name" value="PP2C_2"/>
    <property type="match status" value="1"/>
</dbReference>
<dbReference type="SMART" id="SM00332">
    <property type="entry name" value="PP2Cc"/>
    <property type="match status" value="1"/>
</dbReference>
<dbReference type="PROSITE" id="PS51746">
    <property type="entry name" value="PPM_2"/>
    <property type="match status" value="1"/>
</dbReference>